<dbReference type="GO" id="GO:0042956">
    <property type="term" value="P:maltodextrin transmembrane transport"/>
    <property type="evidence" value="ECO:0007669"/>
    <property type="project" value="TreeGrafter"/>
</dbReference>
<dbReference type="RefSeq" id="WP_023392621.1">
    <property type="nucleotide sequence ID" value="NZ_ASGZ01000001.1"/>
</dbReference>
<evidence type="ECO:0000256" key="4">
    <source>
        <dbReference type="SAM" id="MobiDB-lite"/>
    </source>
</evidence>
<dbReference type="PANTHER" id="PTHR30061:SF50">
    <property type="entry name" value="MALTOSE_MALTODEXTRIN-BINDING PERIPLASMIC PROTEIN"/>
    <property type="match status" value="1"/>
</dbReference>
<keyword evidence="2" id="KW-0813">Transport</keyword>
<organism evidence="5 6">
    <name type="scientific">Candidatus Halobonum tyrrellensis G22</name>
    <dbReference type="NCBI Taxonomy" id="1324957"/>
    <lineage>
        <taxon>Archaea</taxon>
        <taxon>Methanobacteriati</taxon>
        <taxon>Methanobacteriota</taxon>
        <taxon>Stenosarchaea group</taxon>
        <taxon>Halobacteria</taxon>
        <taxon>Halobacteriales</taxon>
        <taxon>Haloferacaceae</taxon>
        <taxon>Candidatus Halobonum</taxon>
    </lineage>
</organism>
<dbReference type="eggNOG" id="arCOG00150">
    <property type="taxonomic scope" value="Archaea"/>
</dbReference>
<dbReference type="GO" id="GO:0015768">
    <property type="term" value="P:maltose transport"/>
    <property type="evidence" value="ECO:0007669"/>
    <property type="project" value="TreeGrafter"/>
</dbReference>
<dbReference type="GO" id="GO:1901982">
    <property type="term" value="F:maltose binding"/>
    <property type="evidence" value="ECO:0007669"/>
    <property type="project" value="TreeGrafter"/>
</dbReference>
<accession>V4HHG1</accession>
<dbReference type="GO" id="GO:0055052">
    <property type="term" value="C:ATP-binding cassette (ABC) transporter complex, substrate-binding subunit-containing"/>
    <property type="evidence" value="ECO:0007669"/>
    <property type="project" value="TreeGrafter"/>
</dbReference>
<reference evidence="5 6" key="1">
    <citation type="journal article" date="2013" name="Genome Announc.">
        <title>Draft Genome Sequence of 'Candidatus Halobonum tyrrellensis' Strain G22, Isolated from the Hypersaline Waters of Lake Tyrrell, Australia.</title>
        <authorList>
            <person name="Ugalde J.A."/>
            <person name="Narasingarao P."/>
            <person name="Kuo S."/>
            <person name="Podell S."/>
            <person name="Allen E.E."/>
        </authorList>
    </citation>
    <scope>NUCLEOTIDE SEQUENCE [LARGE SCALE GENOMIC DNA]</scope>
    <source>
        <strain evidence="5 6">G22</strain>
    </source>
</reference>
<sequence>MNDTELTRRDIARGTAGVGALGLTGFAGCLGGGDGDGSDGEETTEGGSGSDETTSEGTTEGDGGSGATVEVLHGWTGGDGATAAESLTEAWNEAHPDITLDFRPIGGGGNTNLNTVISNRLSNQNPPASFAGWPGENLTKYEGVLGNITDVWEENGYIDAHVDEASNLCKYNGEYRAVPIGSHRLNCLFYNTAVVEEAGINPDDLTSVDAFIDALDTVAEETDKTPMAHGMQAPWTTLQFVAAMLLSTGGYDTYMSVVNGEGGRDAVQTAFEQSKTVLQDYISQDASSIGLTGANQKIISGEAAFIHQGNWAAGAYRNAEDFAYDEDWGFKTFPGTEGQYTLHFDSFIYPSNNPAPDAGKTWEAFAGSKEAQVAFNQYKGSIPTRTDVDMSAFGPYLQETMEDFQNAENKPPTIAHGLAVPPEQLTGLKGVISNNFSGPYNVEAATDAFMSTVQG</sequence>
<dbReference type="Gene3D" id="3.40.190.10">
    <property type="entry name" value="Periplasmic binding protein-like II"/>
    <property type="match status" value="2"/>
</dbReference>
<dbReference type="EMBL" id="ASGZ01000001">
    <property type="protein sequence ID" value="ESP90215.1"/>
    <property type="molecule type" value="Genomic_DNA"/>
</dbReference>
<keyword evidence="3" id="KW-0732">Signal</keyword>
<proteinExistence type="inferred from homology"/>
<dbReference type="SUPFAM" id="SSF53850">
    <property type="entry name" value="Periplasmic binding protein-like II"/>
    <property type="match status" value="1"/>
</dbReference>
<dbReference type="InterPro" id="IPR006059">
    <property type="entry name" value="SBP"/>
</dbReference>
<keyword evidence="6" id="KW-1185">Reference proteome</keyword>
<evidence type="ECO:0000256" key="2">
    <source>
        <dbReference type="ARBA" id="ARBA00022448"/>
    </source>
</evidence>
<evidence type="ECO:0000313" key="5">
    <source>
        <dbReference type="EMBL" id="ESP90215.1"/>
    </source>
</evidence>
<dbReference type="PANTHER" id="PTHR30061">
    <property type="entry name" value="MALTOSE-BINDING PERIPLASMIC PROTEIN"/>
    <property type="match status" value="1"/>
</dbReference>
<comment type="caution">
    <text evidence="5">The sequence shown here is derived from an EMBL/GenBank/DDBJ whole genome shotgun (WGS) entry which is preliminary data.</text>
</comment>
<evidence type="ECO:0000256" key="1">
    <source>
        <dbReference type="ARBA" id="ARBA00008520"/>
    </source>
</evidence>
<evidence type="ECO:0000256" key="3">
    <source>
        <dbReference type="ARBA" id="ARBA00022729"/>
    </source>
</evidence>
<feature type="region of interest" description="Disordered" evidence="4">
    <location>
        <begin position="32"/>
        <end position="68"/>
    </location>
</feature>
<dbReference type="OrthoDB" id="18176at2157"/>
<dbReference type="Proteomes" id="UP000017840">
    <property type="component" value="Unassembled WGS sequence"/>
</dbReference>
<name>V4HHG1_9EURY</name>
<dbReference type="PATRIC" id="fig|1324957.4.peg.21"/>
<evidence type="ECO:0000313" key="6">
    <source>
        <dbReference type="Proteomes" id="UP000017840"/>
    </source>
</evidence>
<gene>
    <name evidence="5" type="ORF">K933_00100</name>
</gene>
<comment type="similarity">
    <text evidence="1">Belongs to the bacterial solute-binding protein 1 family.</text>
</comment>
<dbReference type="Pfam" id="PF13416">
    <property type="entry name" value="SBP_bac_8"/>
    <property type="match status" value="1"/>
</dbReference>
<dbReference type="AlphaFoldDB" id="V4HHG1"/>
<protein>
    <submittedName>
        <fullName evidence="5">Extracellular solute-binding protein family 1</fullName>
    </submittedName>
</protein>
<dbReference type="STRING" id="1324957.K933_00100"/>